<evidence type="ECO:0000256" key="7">
    <source>
        <dbReference type="ARBA" id="ARBA00022989"/>
    </source>
</evidence>
<evidence type="ECO:0000256" key="6">
    <source>
        <dbReference type="ARBA" id="ARBA00022692"/>
    </source>
</evidence>
<keyword evidence="10" id="KW-0175">Coiled coil</keyword>
<evidence type="ECO:0000256" key="3">
    <source>
        <dbReference type="ARBA" id="ARBA00022448"/>
    </source>
</evidence>
<evidence type="ECO:0000256" key="9">
    <source>
        <dbReference type="RuleBase" id="RU365093"/>
    </source>
</evidence>
<keyword evidence="8" id="KW-0472">Membrane</keyword>
<evidence type="ECO:0000256" key="1">
    <source>
        <dbReference type="ARBA" id="ARBA00004377"/>
    </source>
</evidence>
<feature type="domain" description="AprE-like long alpha-helical hairpin" evidence="11">
    <location>
        <begin position="93"/>
        <end position="279"/>
    </location>
</feature>
<protein>
    <recommendedName>
        <fullName evidence="9">Membrane fusion protein (MFP) family protein</fullName>
    </recommendedName>
</protein>
<keyword evidence="5 9" id="KW-0997">Cell inner membrane</keyword>
<evidence type="ECO:0000256" key="5">
    <source>
        <dbReference type="ARBA" id="ARBA00022519"/>
    </source>
</evidence>
<sequence length="434" mass="47893">MSAQDMKPFNSSMAAQQKAGFAIIALLAVFILGWGGLATLSGAVIATGRVTVESSQKRIQHREGGIVYDILVRDGDQVKTGQVLARLDSTVAGANAAIVQSQIWQLTARKFRLEAERDGRTSFSVPTGLTQPSAEFDRIIAAERALMTTRRSARVQKKSQLNEQIAQSAHEIDGLAAQVKSQGQQARLIREELVSVRDLHAKGYASITRLNQLEREAERLQGEKGQLEATIARTRTRTSEIRLAMLQIDSESLSEIMAELKDTETKLSQLNEQQVTTTDAMNRVEIKAPVDGTVQQLLIHTRGGVVAPGETLMHIVPKADDLVVEARIDPQHIDQVASGRAAYIRFTSFASQTTPEARGRVDMVSPDVETDEKTGISYYKARLTLKSVDLPKSLREALISGMPVEVHIETTRRNALSYFMKPLTDQMNRTFKED</sequence>
<dbReference type="Pfam" id="PF26002">
    <property type="entry name" value="Beta-barrel_AprE"/>
    <property type="match status" value="1"/>
</dbReference>
<dbReference type="PANTHER" id="PTHR30386:SF17">
    <property type="entry name" value="ALKALINE PROTEASE SECRETION PROTEIN APRE"/>
    <property type="match status" value="1"/>
</dbReference>
<keyword evidence="6" id="KW-0812">Transmembrane</keyword>
<dbReference type="PANTHER" id="PTHR30386">
    <property type="entry name" value="MEMBRANE FUSION SUBUNIT OF EMRAB-TOLC MULTIDRUG EFFLUX PUMP"/>
    <property type="match status" value="1"/>
</dbReference>
<dbReference type="GO" id="GO:0015031">
    <property type="term" value="P:protein transport"/>
    <property type="evidence" value="ECO:0007669"/>
    <property type="project" value="InterPro"/>
</dbReference>
<keyword evidence="7" id="KW-1133">Transmembrane helix</keyword>
<keyword evidence="3 9" id="KW-0813">Transport</keyword>
<name>A0A918PYQ9_9CAUL</name>
<dbReference type="InterPro" id="IPR010129">
    <property type="entry name" value="T1SS_HlyD"/>
</dbReference>
<feature type="coiled-coil region" evidence="10">
    <location>
        <begin position="210"/>
        <end position="273"/>
    </location>
</feature>
<evidence type="ECO:0000313" key="13">
    <source>
        <dbReference type="EMBL" id="GGZ25761.1"/>
    </source>
</evidence>
<comment type="subcellular location">
    <subcellularLocation>
        <location evidence="1 9">Cell inner membrane</location>
        <topology evidence="1 9">Single-pass membrane protein</topology>
    </subcellularLocation>
</comment>
<evidence type="ECO:0000259" key="12">
    <source>
        <dbReference type="Pfam" id="PF26002"/>
    </source>
</evidence>
<evidence type="ECO:0000256" key="8">
    <source>
        <dbReference type="ARBA" id="ARBA00023136"/>
    </source>
</evidence>
<evidence type="ECO:0000256" key="2">
    <source>
        <dbReference type="ARBA" id="ARBA00009477"/>
    </source>
</evidence>
<evidence type="ECO:0000259" key="11">
    <source>
        <dbReference type="Pfam" id="PF25994"/>
    </source>
</evidence>
<dbReference type="InterPro" id="IPR058982">
    <property type="entry name" value="Beta-barrel_AprE"/>
</dbReference>
<dbReference type="RefSeq" id="WP_189485145.1">
    <property type="nucleotide sequence ID" value="NZ_BMZB01000001.1"/>
</dbReference>
<proteinExistence type="inferred from homology"/>
<dbReference type="Gene3D" id="2.40.50.100">
    <property type="match status" value="1"/>
</dbReference>
<dbReference type="InterPro" id="IPR058781">
    <property type="entry name" value="HH_AprE-like"/>
</dbReference>
<comment type="caution">
    <text evidence="13">The sequence shown here is derived from an EMBL/GenBank/DDBJ whole genome shotgun (WGS) entry which is preliminary data.</text>
</comment>
<keyword evidence="4 9" id="KW-1003">Cell membrane</keyword>
<dbReference type="PRINTS" id="PR01490">
    <property type="entry name" value="RTXTOXIND"/>
</dbReference>
<feature type="domain" description="AprE-like beta-barrel" evidence="12">
    <location>
        <begin position="322"/>
        <end position="410"/>
    </location>
</feature>
<dbReference type="NCBIfam" id="TIGR01843">
    <property type="entry name" value="type_I_hlyD"/>
    <property type="match status" value="1"/>
</dbReference>
<evidence type="ECO:0000256" key="10">
    <source>
        <dbReference type="SAM" id="Coils"/>
    </source>
</evidence>
<dbReference type="InterPro" id="IPR050739">
    <property type="entry name" value="MFP"/>
</dbReference>
<dbReference type="EMBL" id="BMZB01000001">
    <property type="protein sequence ID" value="GGZ25761.1"/>
    <property type="molecule type" value="Genomic_DNA"/>
</dbReference>
<reference evidence="13" key="1">
    <citation type="journal article" date="2014" name="Int. J. Syst. Evol. Microbiol.">
        <title>Complete genome sequence of Corynebacterium casei LMG S-19264T (=DSM 44701T), isolated from a smear-ripened cheese.</title>
        <authorList>
            <consortium name="US DOE Joint Genome Institute (JGI-PGF)"/>
            <person name="Walter F."/>
            <person name="Albersmeier A."/>
            <person name="Kalinowski J."/>
            <person name="Ruckert C."/>
        </authorList>
    </citation>
    <scope>NUCLEOTIDE SEQUENCE</scope>
    <source>
        <strain evidence="13">KCTC 32296</strain>
    </source>
</reference>
<gene>
    <name evidence="13" type="ORF">GCM10011273_08980</name>
</gene>
<dbReference type="GO" id="GO:0005886">
    <property type="term" value="C:plasma membrane"/>
    <property type="evidence" value="ECO:0007669"/>
    <property type="project" value="UniProtKB-SubCell"/>
</dbReference>
<organism evidence="13 14">
    <name type="scientific">Asticcacaulis endophyticus</name>
    <dbReference type="NCBI Taxonomy" id="1395890"/>
    <lineage>
        <taxon>Bacteria</taxon>
        <taxon>Pseudomonadati</taxon>
        <taxon>Pseudomonadota</taxon>
        <taxon>Alphaproteobacteria</taxon>
        <taxon>Caulobacterales</taxon>
        <taxon>Caulobacteraceae</taxon>
        <taxon>Asticcacaulis</taxon>
    </lineage>
</organism>
<accession>A0A918PYQ9</accession>
<dbReference type="Pfam" id="PF25994">
    <property type="entry name" value="HH_AprE"/>
    <property type="match status" value="1"/>
</dbReference>
<reference evidence="13" key="2">
    <citation type="submission" date="2020-09" db="EMBL/GenBank/DDBJ databases">
        <authorList>
            <person name="Sun Q."/>
            <person name="Kim S."/>
        </authorList>
    </citation>
    <scope>NUCLEOTIDE SEQUENCE</scope>
    <source>
        <strain evidence="13">KCTC 32296</strain>
    </source>
</reference>
<dbReference type="Proteomes" id="UP000662572">
    <property type="component" value="Unassembled WGS sequence"/>
</dbReference>
<dbReference type="Gene3D" id="2.40.30.170">
    <property type="match status" value="1"/>
</dbReference>
<dbReference type="AlphaFoldDB" id="A0A918PYQ9"/>
<keyword evidence="14" id="KW-1185">Reference proteome</keyword>
<comment type="similarity">
    <text evidence="2 9">Belongs to the membrane fusion protein (MFP) (TC 8.A.1) family.</text>
</comment>
<evidence type="ECO:0000256" key="4">
    <source>
        <dbReference type="ARBA" id="ARBA00022475"/>
    </source>
</evidence>
<evidence type="ECO:0000313" key="14">
    <source>
        <dbReference type="Proteomes" id="UP000662572"/>
    </source>
</evidence>